<dbReference type="Gene3D" id="2.40.100.10">
    <property type="entry name" value="Cyclophilin-like"/>
    <property type="match status" value="1"/>
</dbReference>
<dbReference type="SMART" id="SM00797">
    <property type="entry name" value="AHS2"/>
    <property type="match status" value="1"/>
</dbReference>
<dbReference type="NCBIfam" id="TIGR00724">
    <property type="entry name" value="urea_amlyse_rel"/>
    <property type="match status" value="1"/>
</dbReference>
<dbReference type="InterPro" id="IPR029000">
    <property type="entry name" value="Cyclophilin-like_dom_sf"/>
</dbReference>
<comment type="caution">
    <text evidence="5">The sequence shown here is derived from an EMBL/GenBank/DDBJ whole genome shotgun (WGS) entry which is preliminary data.</text>
</comment>
<protein>
    <submittedName>
        <fullName evidence="5">Biotin-dependent carboxyltransferase family protein</fullName>
    </submittedName>
</protein>
<evidence type="ECO:0000256" key="3">
    <source>
        <dbReference type="ARBA" id="ARBA00022840"/>
    </source>
</evidence>
<evidence type="ECO:0000256" key="2">
    <source>
        <dbReference type="ARBA" id="ARBA00022801"/>
    </source>
</evidence>
<keyword evidence="1" id="KW-0547">Nucleotide-binding</keyword>
<dbReference type="SUPFAM" id="SSF50891">
    <property type="entry name" value="Cyclophilin-like"/>
    <property type="match status" value="1"/>
</dbReference>
<dbReference type="Pfam" id="PF02626">
    <property type="entry name" value="CT_A_B"/>
    <property type="match status" value="1"/>
</dbReference>
<evidence type="ECO:0000313" key="6">
    <source>
        <dbReference type="Proteomes" id="UP000886469"/>
    </source>
</evidence>
<dbReference type="RefSeq" id="WP_169071985.1">
    <property type="nucleotide sequence ID" value="NZ_JAZKUC010000002.1"/>
</dbReference>
<evidence type="ECO:0000256" key="1">
    <source>
        <dbReference type="ARBA" id="ARBA00022741"/>
    </source>
</evidence>
<reference evidence="5" key="1">
    <citation type="submission" date="2019-03" db="EMBL/GenBank/DDBJ databases">
        <title>Metabolic reconstructions from genomes of highly enriched 'Candidatus Accumulibacter' and 'Candidatus Competibacter' bioreactor populations.</title>
        <authorList>
            <person name="Annavajhala M.K."/>
            <person name="Welles L."/>
            <person name="Abbas B."/>
            <person name="Sorokin D."/>
            <person name="Park H."/>
            <person name="Van Loosdrecht M."/>
            <person name="Chandran K."/>
        </authorList>
    </citation>
    <scope>NUCLEOTIDE SEQUENCE</scope>
    <source>
        <strain evidence="5">SBR_L</strain>
    </source>
</reference>
<feature type="domain" description="Carboxyltransferase" evidence="4">
    <location>
        <begin position="26"/>
        <end position="305"/>
    </location>
</feature>
<keyword evidence="2" id="KW-0378">Hydrolase</keyword>
<name>A0ABX1TGZ8_9PROT</name>
<dbReference type="InterPro" id="IPR003778">
    <property type="entry name" value="CT_A_B"/>
</dbReference>
<dbReference type="Proteomes" id="UP000886469">
    <property type="component" value="Unassembled WGS sequence"/>
</dbReference>
<dbReference type="InterPro" id="IPR052708">
    <property type="entry name" value="PxpC"/>
</dbReference>
<dbReference type="EMBL" id="SPMX01000092">
    <property type="protein sequence ID" value="NMQ07736.1"/>
    <property type="molecule type" value="Genomic_DNA"/>
</dbReference>
<keyword evidence="6" id="KW-1185">Reference proteome</keyword>
<gene>
    <name evidence="5" type="ORF">E4Q08_22095</name>
</gene>
<accession>A0ABX1TGZ8</accession>
<dbReference type="PANTHER" id="PTHR43309">
    <property type="entry name" value="5-OXOPROLINASE SUBUNIT C"/>
    <property type="match status" value="1"/>
</dbReference>
<keyword evidence="3" id="KW-0067">ATP-binding</keyword>
<evidence type="ECO:0000313" key="5">
    <source>
        <dbReference type="EMBL" id="NMQ07736.1"/>
    </source>
</evidence>
<sequence length="370" mass="38379">MNAVLEIVSPGALASLQDLGRPGFRRLGVPRSGALQPDWLRLANALIGNAEDAPAIEFLVGGLVVRALDSPVQLALAGNFSAAVRSAGGRRCLDSWRSVTLAPGEALHCGMLSPCRVGYLALLGICVPKQLGSASTYAPAGLGGLDGRWLSPGVRLQVGEGSAGEQMLRTAPLLDTAPIRVLLGPQEDYFTAASQACFLSEVYQVSSAADRMGMRLDGPMLRHRSDKGVEITSDATVPGSIQVPAQGQPIVLLADGQTAGGYPKIATVISADLPRLAALAPGQRIRFATVSVAAAELAARASAARLRALIADIVPLAAVGVLDLQAMYAANLVSGVVDACALDSAIWPATPAQEDWQNPRSSRNSPREKG</sequence>
<evidence type="ECO:0000259" key="4">
    <source>
        <dbReference type="SMART" id="SM00797"/>
    </source>
</evidence>
<organism evidence="5 6">
    <name type="scientific">Candidatus Accumulibacter contiguus</name>
    <dbReference type="NCBI Taxonomy" id="2954381"/>
    <lineage>
        <taxon>Bacteria</taxon>
        <taxon>Pseudomonadati</taxon>
        <taxon>Pseudomonadota</taxon>
        <taxon>Betaproteobacteria</taxon>
        <taxon>Candidatus Accumulibacter</taxon>
    </lineage>
</organism>
<dbReference type="PANTHER" id="PTHR43309:SF3">
    <property type="entry name" value="5-OXOPROLINASE SUBUNIT C"/>
    <property type="match status" value="1"/>
</dbReference>
<proteinExistence type="predicted"/>